<dbReference type="AlphaFoldDB" id="R1GW00"/>
<dbReference type="CDD" id="cd05907">
    <property type="entry name" value="VL_LC_FACS_like"/>
    <property type="match status" value="1"/>
</dbReference>
<dbReference type="OrthoDB" id="9757559at2"/>
<evidence type="ECO:0000313" key="3">
    <source>
        <dbReference type="EMBL" id="EOD55765.1"/>
    </source>
</evidence>
<dbReference type="InterPro" id="IPR000873">
    <property type="entry name" value="AMP-dep_synth/lig_dom"/>
</dbReference>
<dbReference type="EMBL" id="AQGQ01000031">
    <property type="protein sequence ID" value="EOD55765.1"/>
    <property type="molecule type" value="Genomic_DNA"/>
</dbReference>
<protein>
    <submittedName>
        <fullName evidence="3">Long-chain acyl-CoA synthetase</fullName>
    </submittedName>
</protein>
<dbReference type="RefSeq" id="WP_005897328.1">
    <property type="nucleotide sequence ID" value="NZ_AQGQ01000031.1"/>
</dbReference>
<dbReference type="SUPFAM" id="SSF56801">
    <property type="entry name" value="Acetyl-CoA synthetase-like"/>
    <property type="match status" value="1"/>
</dbReference>
<dbReference type="PANTHER" id="PTHR43767">
    <property type="entry name" value="LONG-CHAIN-FATTY-ACID--COA LIGASE"/>
    <property type="match status" value="1"/>
</dbReference>
<keyword evidence="1" id="KW-0436">Ligase</keyword>
<evidence type="ECO:0000259" key="2">
    <source>
        <dbReference type="Pfam" id="PF00501"/>
    </source>
</evidence>
<dbReference type="Gene3D" id="3.30.300.30">
    <property type="match status" value="1"/>
</dbReference>
<evidence type="ECO:0000313" key="4">
    <source>
        <dbReference type="Proteomes" id="UP000013526"/>
    </source>
</evidence>
<dbReference type="InterPro" id="IPR042099">
    <property type="entry name" value="ANL_N_sf"/>
</dbReference>
<dbReference type="PROSITE" id="PS00455">
    <property type="entry name" value="AMP_BINDING"/>
    <property type="match status" value="1"/>
</dbReference>
<dbReference type="PANTHER" id="PTHR43767:SF8">
    <property type="entry name" value="LONG-CHAIN-FATTY-ACID--COA LIGASE"/>
    <property type="match status" value="1"/>
</dbReference>
<dbReference type="Pfam" id="PF23562">
    <property type="entry name" value="AMP-binding_C_3"/>
    <property type="match status" value="1"/>
</dbReference>
<sequence length="485" mass="52555">MSLFDTLFDLSYQDPHRPALCDSQQRLSYGELWPQVRGLAWDLEEAGIRRLALQLDNGLPWALIDLACALANIVVIPVPHFFSAQQQNWLLQSSGADALVGPARDGWQAGHPLALLGATLPLWRCQPAQVPALPEGTAKITYTSGSTGQPKGVCLSWRQLMTVCQSLAERVAPAQVEQHLTLLPLTTLLENITGLYVPLFTGACSRIPSPAELGFSGSSKLDPMMLAAALTRWPSHSLVLVPELLRLLVALCAQQPDLVKGVRFIAVGGGKVCPELIQRARALGLPVYEGYGLSECGSVVALNGPDQDKVGSVGKPLAHCRVSIAPDGEIMVEGVTMLCYLGESECNRGPFATGDLGQLDEEGYLYLTGRKKNVQITAFGRNFSPEWIEAEAQLCPAIGRIVVFGDGQPANVALIQSLPGGEPQLAAQIAQLNQRLPDYARIHHWLPVALDQHPDLLTANGRPRRERIYHHFSDQISQCLNGESS</sequence>
<gene>
    <name evidence="3" type="ORF">G113_07083</name>
</gene>
<reference evidence="3 4" key="1">
    <citation type="journal article" date="2013" name="Genome Announc.">
        <title>Draft Genome Sequence of Aeromonas molluscorum Strain 848TT, Isolated from Bivalve Molluscs.</title>
        <authorList>
            <person name="Spataro N."/>
            <person name="Farfan M."/>
            <person name="Albarral V."/>
            <person name="Sanglas A."/>
            <person name="Loren J.G."/>
            <person name="Fuste M.C."/>
            <person name="Bosch E."/>
        </authorList>
    </citation>
    <scope>NUCLEOTIDE SEQUENCE [LARGE SCALE GENOMIC DNA]</scope>
    <source>
        <strain evidence="3 4">848</strain>
    </source>
</reference>
<name>R1GW00_9GAMM</name>
<feature type="domain" description="AMP-dependent synthetase/ligase" evidence="2">
    <location>
        <begin position="13"/>
        <end position="329"/>
    </location>
</feature>
<dbReference type="Pfam" id="PF00501">
    <property type="entry name" value="AMP-binding"/>
    <property type="match status" value="1"/>
</dbReference>
<dbReference type="InterPro" id="IPR045851">
    <property type="entry name" value="AMP-bd_C_sf"/>
</dbReference>
<accession>R1GW00</accession>
<keyword evidence="4" id="KW-1185">Reference proteome</keyword>
<evidence type="ECO:0000256" key="1">
    <source>
        <dbReference type="ARBA" id="ARBA00022598"/>
    </source>
</evidence>
<dbReference type="InterPro" id="IPR020845">
    <property type="entry name" value="AMP-binding_CS"/>
</dbReference>
<dbReference type="Gene3D" id="3.40.50.12780">
    <property type="entry name" value="N-terminal domain of ligase-like"/>
    <property type="match status" value="1"/>
</dbReference>
<organism evidence="3 4">
    <name type="scientific">Aeromonas molluscorum 848</name>
    <dbReference type="NCBI Taxonomy" id="1268236"/>
    <lineage>
        <taxon>Bacteria</taxon>
        <taxon>Pseudomonadati</taxon>
        <taxon>Pseudomonadota</taxon>
        <taxon>Gammaproteobacteria</taxon>
        <taxon>Aeromonadales</taxon>
        <taxon>Aeromonadaceae</taxon>
        <taxon>Aeromonas</taxon>
    </lineage>
</organism>
<dbReference type="PATRIC" id="fig|1268236.3.peg.1407"/>
<comment type="caution">
    <text evidence="3">The sequence shown here is derived from an EMBL/GenBank/DDBJ whole genome shotgun (WGS) entry which is preliminary data.</text>
</comment>
<dbReference type="Proteomes" id="UP000013526">
    <property type="component" value="Unassembled WGS sequence"/>
</dbReference>
<proteinExistence type="predicted"/>
<dbReference type="GO" id="GO:0016874">
    <property type="term" value="F:ligase activity"/>
    <property type="evidence" value="ECO:0007669"/>
    <property type="project" value="UniProtKB-KW"/>
</dbReference>
<dbReference type="InterPro" id="IPR050237">
    <property type="entry name" value="ATP-dep_AMP-bd_enzyme"/>
</dbReference>